<dbReference type="InterPro" id="IPR014997">
    <property type="entry name" value="DUF1847"/>
</dbReference>
<dbReference type="OrthoDB" id="9795204at2"/>
<sequence length="212" mass="23965">MYTCDACQMNSCYKKEPTGYPKNCPCPDEAHVEACKELYSDPENMMISHNSALVEAEGYLRKNRLEEIMDFARKCNYHKLGVAFCLGMKREGNILCNILRHNGFDVVAVACKHGRIPKEFIGIKDEEKVRPGTFESICNPIGQALLMNQQKTDLNVMMGLCVGHDTLFMKYSEAPATVFAVKDRALAHNPIGALYLSENYYKQKFFGKNQAD</sequence>
<dbReference type="EMBL" id="FWXW01000013">
    <property type="protein sequence ID" value="SMC88872.1"/>
    <property type="molecule type" value="Genomic_DNA"/>
</dbReference>
<dbReference type="Proteomes" id="UP000192790">
    <property type="component" value="Unassembled WGS sequence"/>
</dbReference>
<dbReference type="Pfam" id="PF08901">
    <property type="entry name" value="DUF1847"/>
    <property type="match status" value="1"/>
</dbReference>
<dbReference type="RefSeq" id="WP_084235658.1">
    <property type="nucleotide sequence ID" value="NZ_FWXW01000013.1"/>
</dbReference>
<organism evidence="1 2">
    <name type="scientific">Papillibacter cinnamivorans DSM 12816</name>
    <dbReference type="NCBI Taxonomy" id="1122930"/>
    <lineage>
        <taxon>Bacteria</taxon>
        <taxon>Bacillati</taxon>
        <taxon>Bacillota</taxon>
        <taxon>Clostridia</taxon>
        <taxon>Eubacteriales</taxon>
        <taxon>Oscillospiraceae</taxon>
        <taxon>Papillibacter</taxon>
    </lineage>
</organism>
<name>A0A1W2CVJ4_9FIRM</name>
<evidence type="ECO:0000313" key="2">
    <source>
        <dbReference type="Proteomes" id="UP000192790"/>
    </source>
</evidence>
<dbReference type="AlphaFoldDB" id="A0A1W2CVJ4"/>
<keyword evidence="2" id="KW-1185">Reference proteome</keyword>
<protein>
    <submittedName>
        <fullName evidence="1">Uncharacterized metal-binding protein</fullName>
    </submittedName>
</protein>
<reference evidence="1 2" key="1">
    <citation type="submission" date="2017-04" db="EMBL/GenBank/DDBJ databases">
        <authorList>
            <person name="Afonso C.L."/>
            <person name="Miller P.J."/>
            <person name="Scott M.A."/>
            <person name="Spackman E."/>
            <person name="Goraichik I."/>
            <person name="Dimitrov K.M."/>
            <person name="Suarez D.L."/>
            <person name="Swayne D.E."/>
        </authorList>
    </citation>
    <scope>NUCLEOTIDE SEQUENCE [LARGE SCALE GENOMIC DNA]</scope>
    <source>
        <strain evidence="1 2">DSM 12816</strain>
    </source>
</reference>
<proteinExistence type="predicted"/>
<gene>
    <name evidence="1" type="ORF">SAMN02745168_0238</name>
</gene>
<accession>A0A1W2CVJ4</accession>
<evidence type="ECO:0000313" key="1">
    <source>
        <dbReference type="EMBL" id="SMC88872.1"/>
    </source>
</evidence>